<feature type="compositionally biased region" description="Acidic residues" evidence="3">
    <location>
        <begin position="513"/>
        <end position="562"/>
    </location>
</feature>
<dbReference type="Pfam" id="PF00201">
    <property type="entry name" value="UDPGT"/>
    <property type="match status" value="1"/>
</dbReference>
<dbReference type="Gene3D" id="3.40.50.2000">
    <property type="entry name" value="Glycogen Phosphorylase B"/>
    <property type="match status" value="2"/>
</dbReference>
<evidence type="ECO:0000313" key="5">
    <source>
        <dbReference type="EMBL" id="WOK97287.1"/>
    </source>
</evidence>
<dbReference type="PANTHER" id="PTHR48047">
    <property type="entry name" value="GLYCOSYLTRANSFERASE"/>
    <property type="match status" value="1"/>
</dbReference>
<dbReference type="InterPro" id="IPR058980">
    <property type="entry name" value="Glyco_transf_N"/>
</dbReference>
<dbReference type="InterPro" id="IPR002213">
    <property type="entry name" value="UDP_glucos_trans"/>
</dbReference>
<dbReference type="Proteomes" id="UP001327560">
    <property type="component" value="Chromosome 2"/>
</dbReference>
<dbReference type="EMBL" id="CP136891">
    <property type="protein sequence ID" value="WOK97287.1"/>
    <property type="molecule type" value="Genomic_DNA"/>
</dbReference>
<evidence type="ECO:0000313" key="6">
    <source>
        <dbReference type="Proteomes" id="UP001327560"/>
    </source>
</evidence>
<gene>
    <name evidence="5" type="ORF">Cni_G05995</name>
</gene>
<feature type="domain" description="Glycosyltransferase N-terminal" evidence="4">
    <location>
        <begin position="18"/>
        <end position="251"/>
    </location>
</feature>
<keyword evidence="2" id="KW-0808">Transferase</keyword>
<dbReference type="GO" id="GO:0035251">
    <property type="term" value="F:UDP-glucosyltransferase activity"/>
    <property type="evidence" value="ECO:0007669"/>
    <property type="project" value="TreeGrafter"/>
</dbReference>
<sequence>MTINEIAMNGSIKKPHFVLVPFLAQGHMIPMIDFARLLALNGVLVTVVTTPVNTARFKAIVDRANAAGLIIRLAELRFPCAEVGLPEGCENVDLIPNAQEYGAGFMEAVSLLREPLLRHLREQWPAPSCLVVDSCSPWAVDVARELGIPRFVFHSPSCFFLLAGRNASKVKPADPFEPFLVPDFPHELQVVKGQALQFFDYPGWEKLFAEIKAAEASADGLVINTFQELEAAYLDSYSKALGKKMWAVGPVCLVNKNLDDKFSRGDKITSVDEKFISSWLDERDPKSVIYVSCGSVAINSFSHLVEVGLGLESSSQAFLWVIKKVEMTPAVEAWLEEFEGRTRSRGLIVRGWAPQILILTHPSVGGFMTHSGWNSTLEAVTAGIPMVTWPHMVDQFLNEKFVVEVLRTGVALKPRILTMSISPEYEGLITREDVEKAVRKVCFGKPYALVVFVIGPAYPLELGLKEVNNDAHVAILGRTALSLASKKTKLYVISGNCNGVKLIKVEDEAENAAVNEDDNALEVGENETDNEGENVADVDENEADVGEEGDNEADVAENETDVEDIHFDDSDDESDNDHFGDYIDATVNKVAPICYKKINRNVIYQINTLNDKHTCSRVHNSKILNRKWVAQKIHMVMTINKAMTINKDMKLMGVVEEGLVPILEVYLCIEHRFCLRHIYSNLKKYYGEATVLRDTVMIAAKTTYVAECQRKMKELQLINMDAHNWLMEHEPKR</sequence>
<dbReference type="Pfam" id="PF26168">
    <property type="entry name" value="Glyco_transf_N"/>
    <property type="match status" value="1"/>
</dbReference>
<dbReference type="CDD" id="cd03784">
    <property type="entry name" value="GT1_Gtf-like"/>
    <property type="match status" value="1"/>
</dbReference>
<evidence type="ECO:0000256" key="2">
    <source>
        <dbReference type="ARBA" id="ARBA00022679"/>
    </source>
</evidence>
<evidence type="ECO:0000256" key="3">
    <source>
        <dbReference type="SAM" id="MobiDB-lite"/>
    </source>
</evidence>
<evidence type="ECO:0000259" key="4">
    <source>
        <dbReference type="Pfam" id="PF26168"/>
    </source>
</evidence>
<accession>A0AAQ3JW69</accession>
<dbReference type="FunFam" id="3.40.50.2000:FF:000060">
    <property type="entry name" value="Glycosyltransferase"/>
    <property type="match status" value="1"/>
</dbReference>
<dbReference type="AlphaFoldDB" id="A0AAQ3JW69"/>
<dbReference type="SUPFAM" id="SSF53756">
    <property type="entry name" value="UDP-Glycosyltransferase/glycogen phosphorylase"/>
    <property type="match status" value="1"/>
</dbReference>
<dbReference type="PANTHER" id="PTHR48047:SF182">
    <property type="entry name" value="GLYCOSYLTRANSFERASE"/>
    <property type="match status" value="1"/>
</dbReference>
<protein>
    <recommendedName>
        <fullName evidence="4">Glycosyltransferase N-terminal domain-containing protein</fullName>
    </recommendedName>
</protein>
<evidence type="ECO:0000256" key="1">
    <source>
        <dbReference type="ARBA" id="ARBA00009995"/>
    </source>
</evidence>
<dbReference type="PROSITE" id="PS00375">
    <property type="entry name" value="UDPGT"/>
    <property type="match status" value="1"/>
</dbReference>
<name>A0AAQ3JW69_9LILI</name>
<organism evidence="5 6">
    <name type="scientific">Canna indica</name>
    <name type="common">Indian-shot</name>
    <dbReference type="NCBI Taxonomy" id="4628"/>
    <lineage>
        <taxon>Eukaryota</taxon>
        <taxon>Viridiplantae</taxon>
        <taxon>Streptophyta</taxon>
        <taxon>Embryophyta</taxon>
        <taxon>Tracheophyta</taxon>
        <taxon>Spermatophyta</taxon>
        <taxon>Magnoliopsida</taxon>
        <taxon>Liliopsida</taxon>
        <taxon>Zingiberales</taxon>
        <taxon>Cannaceae</taxon>
        <taxon>Canna</taxon>
    </lineage>
</organism>
<feature type="region of interest" description="Disordered" evidence="3">
    <location>
        <begin position="513"/>
        <end position="575"/>
    </location>
</feature>
<dbReference type="InterPro" id="IPR035595">
    <property type="entry name" value="UDP_glycos_trans_CS"/>
</dbReference>
<comment type="similarity">
    <text evidence="1">Belongs to the UDP-glycosyltransferase family.</text>
</comment>
<proteinExistence type="inferred from homology"/>
<keyword evidence="6" id="KW-1185">Reference proteome</keyword>
<reference evidence="5 6" key="1">
    <citation type="submission" date="2023-10" db="EMBL/GenBank/DDBJ databases">
        <title>Chromosome-scale genome assembly provides insights into flower coloration mechanisms of Canna indica.</title>
        <authorList>
            <person name="Li C."/>
        </authorList>
    </citation>
    <scope>NUCLEOTIDE SEQUENCE [LARGE SCALE GENOMIC DNA]</scope>
    <source>
        <tissue evidence="5">Flower</tissue>
    </source>
</reference>